<sequence>MNEHIRRGEARAASLRAPINHCNNRPISRYLQTREHVYRVLRATPSVLTHLDSSTFARPFGDIKSSVKSKLRQLREQDVGLVDAHRRTRTHTHTYTRAHARTHRPTASPVAAHGNVAVALDTLGRPLRDVIILCSCVRPFTCTSHTQAQPGPPPPSPRPTAVSPSVDPVSPPPRASPPRRPSLARQRYGLARCEAMPCRHLFAFSNAIESSFDSPVAPPIELFCLLTPTSSLASIPSFYSHMMCSGQIPQSCLGSRSLYLARSVWGGSPGAYCVQKKEGSHKAGRAQVSDVFKTVSLYYLRAPILFFLFLFFRPNMRHVHVVFFSSSLLGLR</sequence>
<proteinExistence type="predicted"/>
<gene>
    <name evidence="2" type="ORF">DCHRY22_LOCUS6273</name>
</gene>
<dbReference type="EMBL" id="CAKASE010000053">
    <property type="protein sequence ID" value="CAG9565433.1"/>
    <property type="molecule type" value="Genomic_DNA"/>
</dbReference>
<accession>A0A8J2W0V3</accession>
<feature type="compositionally biased region" description="Low complexity" evidence="1">
    <location>
        <begin position="159"/>
        <end position="168"/>
    </location>
</feature>
<dbReference type="AlphaFoldDB" id="A0A8J2W0V3"/>
<name>A0A8J2W0V3_9NEOP</name>
<evidence type="ECO:0000313" key="3">
    <source>
        <dbReference type="Proteomes" id="UP000789524"/>
    </source>
</evidence>
<feature type="region of interest" description="Disordered" evidence="1">
    <location>
        <begin position="144"/>
        <end position="184"/>
    </location>
</feature>
<dbReference type="OrthoDB" id="10661190at2759"/>
<evidence type="ECO:0000313" key="2">
    <source>
        <dbReference type="EMBL" id="CAG9565433.1"/>
    </source>
</evidence>
<feature type="compositionally biased region" description="Pro residues" evidence="1">
    <location>
        <begin position="169"/>
        <end position="180"/>
    </location>
</feature>
<organism evidence="2 3">
    <name type="scientific">Danaus chrysippus</name>
    <name type="common">African queen</name>
    <dbReference type="NCBI Taxonomy" id="151541"/>
    <lineage>
        <taxon>Eukaryota</taxon>
        <taxon>Metazoa</taxon>
        <taxon>Ecdysozoa</taxon>
        <taxon>Arthropoda</taxon>
        <taxon>Hexapoda</taxon>
        <taxon>Insecta</taxon>
        <taxon>Pterygota</taxon>
        <taxon>Neoptera</taxon>
        <taxon>Endopterygota</taxon>
        <taxon>Lepidoptera</taxon>
        <taxon>Glossata</taxon>
        <taxon>Ditrysia</taxon>
        <taxon>Papilionoidea</taxon>
        <taxon>Nymphalidae</taxon>
        <taxon>Danainae</taxon>
        <taxon>Danaini</taxon>
        <taxon>Danaina</taxon>
        <taxon>Danaus</taxon>
        <taxon>Anosia</taxon>
    </lineage>
</organism>
<reference evidence="2" key="1">
    <citation type="submission" date="2021-09" db="EMBL/GenBank/DDBJ databases">
        <authorList>
            <person name="Martin H S."/>
        </authorList>
    </citation>
    <scope>NUCLEOTIDE SEQUENCE</scope>
</reference>
<comment type="caution">
    <text evidence="2">The sequence shown here is derived from an EMBL/GenBank/DDBJ whole genome shotgun (WGS) entry which is preliminary data.</text>
</comment>
<keyword evidence="3" id="KW-1185">Reference proteome</keyword>
<dbReference type="Proteomes" id="UP000789524">
    <property type="component" value="Unassembled WGS sequence"/>
</dbReference>
<evidence type="ECO:0000256" key="1">
    <source>
        <dbReference type="SAM" id="MobiDB-lite"/>
    </source>
</evidence>
<protein>
    <submittedName>
        <fullName evidence="2">(African queen) hypothetical protein</fullName>
    </submittedName>
</protein>